<sequence length="203" mass="23108">MINDHNCSAILLAAGRSTRMGTLKAFLPWEGKSLIEYQITQLKNTGVKDLLIVTGFKHKKIAEMIQSYDVQIVWNHRFYEGKSSSIRKGIEAANAKAKGILICAVDQPVSQITLNLIIDHFKKTNAPIVVPVYQQKRGHPVLFHNNFRQELLNVNEETKGLRSILQKFSHQVSHLEVDDPNILFNLNTPNDYWSQFKKPKGES</sequence>
<dbReference type="EC" id="2.7.7.76" evidence="2"/>
<reference evidence="2 3" key="1">
    <citation type="submission" date="2020-08" db="EMBL/GenBank/DDBJ databases">
        <title>Genomic Encyclopedia of Type Strains, Phase IV (KMG-IV): sequencing the most valuable type-strain genomes for metagenomic binning, comparative biology and taxonomic classification.</title>
        <authorList>
            <person name="Goeker M."/>
        </authorList>
    </citation>
    <scope>NUCLEOTIDE SEQUENCE [LARGE SCALE GENOMIC DNA]</scope>
    <source>
        <strain evidence="2 3">DSM 21769</strain>
    </source>
</reference>
<dbReference type="Pfam" id="PF12804">
    <property type="entry name" value="NTP_transf_3"/>
    <property type="match status" value="1"/>
</dbReference>
<keyword evidence="3" id="KW-1185">Reference proteome</keyword>
<gene>
    <name evidence="2" type="ORF">HNR44_000181</name>
</gene>
<dbReference type="RefSeq" id="WP_184402253.1">
    <property type="nucleotide sequence ID" value="NZ_JACHHJ010000001.1"/>
</dbReference>
<comment type="caution">
    <text evidence="2">The sequence shown here is derived from an EMBL/GenBank/DDBJ whole genome shotgun (WGS) entry which is preliminary data.</text>
</comment>
<organism evidence="2 3">
    <name type="scientific">Geomicrobium halophilum</name>
    <dbReference type="NCBI Taxonomy" id="549000"/>
    <lineage>
        <taxon>Bacteria</taxon>
        <taxon>Bacillati</taxon>
        <taxon>Bacillota</taxon>
        <taxon>Bacilli</taxon>
        <taxon>Bacillales</taxon>
        <taxon>Geomicrobium</taxon>
    </lineage>
</organism>
<dbReference type="PANTHER" id="PTHR43777:SF1">
    <property type="entry name" value="MOLYBDENUM COFACTOR CYTIDYLYLTRANSFERASE"/>
    <property type="match status" value="1"/>
</dbReference>
<protein>
    <submittedName>
        <fullName evidence="2">Molybdenum cofactor cytidylyltransferase</fullName>
        <ecNumber evidence="2">2.7.7.76</ecNumber>
    </submittedName>
</protein>
<dbReference type="CDD" id="cd04182">
    <property type="entry name" value="GT_2_like_f"/>
    <property type="match status" value="1"/>
</dbReference>
<dbReference type="EMBL" id="JACHHJ010000001">
    <property type="protein sequence ID" value="MBB6448232.1"/>
    <property type="molecule type" value="Genomic_DNA"/>
</dbReference>
<dbReference type="InterPro" id="IPR025877">
    <property type="entry name" value="MobA-like_NTP_Trfase"/>
</dbReference>
<evidence type="ECO:0000313" key="3">
    <source>
        <dbReference type="Proteomes" id="UP000568839"/>
    </source>
</evidence>
<dbReference type="SUPFAM" id="SSF53448">
    <property type="entry name" value="Nucleotide-diphospho-sugar transferases"/>
    <property type="match status" value="1"/>
</dbReference>
<dbReference type="AlphaFoldDB" id="A0A841PWA9"/>
<keyword evidence="2" id="KW-0548">Nucleotidyltransferase</keyword>
<evidence type="ECO:0000313" key="2">
    <source>
        <dbReference type="EMBL" id="MBB6448232.1"/>
    </source>
</evidence>
<evidence type="ECO:0000259" key="1">
    <source>
        <dbReference type="Pfam" id="PF12804"/>
    </source>
</evidence>
<accession>A0A841PWA9</accession>
<feature type="domain" description="MobA-like NTP transferase" evidence="1">
    <location>
        <begin position="9"/>
        <end position="168"/>
    </location>
</feature>
<proteinExistence type="predicted"/>
<name>A0A841PWA9_9BACL</name>
<dbReference type="InterPro" id="IPR029044">
    <property type="entry name" value="Nucleotide-diphossugar_trans"/>
</dbReference>
<dbReference type="GO" id="GO:0061602">
    <property type="term" value="F:molybdenum cofactor cytidylyltransferase activity"/>
    <property type="evidence" value="ECO:0007669"/>
    <property type="project" value="UniProtKB-EC"/>
</dbReference>
<dbReference type="Gene3D" id="3.90.550.10">
    <property type="entry name" value="Spore Coat Polysaccharide Biosynthesis Protein SpsA, Chain A"/>
    <property type="match status" value="1"/>
</dbReference>
<dbReference type="PANTHER" id="PTHR43777">
    <property type="entry name" value="MOLYBDENUM COFACTOR CYTIDYLYLTRANSFERASE"/>
    <property type="match status" value="1"/>
</dbReference>
<keyword evidence="2" id="KW-0808">Transferase</keyword>
<dbReference type="Proteomes" id="UP000568839">
    <property type="component" value="Unassembled WGS sequence"/>
</dbReference>